<dbReference type="InterPro" id="IPR050486">
    <property type="entry name" value="Mannose-1P_guanyltransferase"/>
</dbReference>
<organism evidence="2 3">
    <name type="scientific">Lusitaniella coriacea LEGE 07157</name>
    <dbReference type="NCBI Taxonomy" id="945747"/>
    <lineage>
        <taxon>Bacteria</taxon>
        <taxon>Bacillati</taxon>
        <taxon>Cyanobacteriota</taxon>
        <taxon>Cyanophyceae</taxon>
        <taxon>Spirulinales</taxon>
        <taxon>Lusitaniellaceae</taxon>
        <taxon>Lusitaniella</taxon>
    </lineage>
</organism>
<dbReference type="RefSeq" id="WP_194030275.1">
    <property type="nucleotide sequence ID" value="NZ_JADEWZ010000021.1"/>
</dbReference>
<evidence type="ECO:0000259" key="1">
    <source>
        <dbReference type="Pfam" id="PF00483"/>
    </source>
</evidence>
<gene>
    <name evidence="2" type="ORF">IQ249_14880</name>
</gene>
<keyword evidence="3" id="KW-1185">Reference proteome</keyword>
<dbReference type="Pfam" id="PF00483">
    <property type="entry name" value="NTP_transferase"/>
    <property type="match status" value="1"/>
</dbReference>
<dbReference type="Gene3D" id="3.90.550.10">
    <property type="entry name" value="Spore Coat Polysaccharide Biosynthesis Protein SpsA, Chain A"/>
    <property type="match status" value="1"/>
</dbReference>
<accession>A0A8J7DZ97</accession>
<protein>
    <submittedName>
        <fullName evidence="2">Nucleotidyltransferase family protein</fullName>
    </submittedName>
</protein>
<dbReference type="InterPro" id="IPR029044">
    <property type="entry name" value="Nucleotide-diphossugar_trans"/>
</dbReference>
<sequence>MSNGKVTPGKVVAVVLAGGYGTRVRHLLPNLPKPMALVAGKPFLEWVVRYLGTQGIPNVILSTGYLGEVVERHFQTQPVPSVRVWCCAETEPLGTAGGFRHAVRRSLELHLPSPPTAWLVLNGDSLAFAPLASLLRHLDNPKVAGAILGLSVEDASRYGSLACDSQGNLLQFAEKRPGCGTINAGVYLLRHAVLEALPISFPLSFEQDVFPDLLTRETNFKVEICEAPFLDIGTPESLPQAEVFIEKNRDWFNDFSQ</sequence>
<reference evidence="2" key="1">
    <citation type="submission" date="2020-10" db="EMBL/GenBank/DDBJ databases">
        <authorList>
            <person name="Castelo-Branco R."/>
            <person name="Eusebio N."/>
            <person name="Adriana R."/>
            <person name="Vieira A."/>
            <person name="Brugerolle De Fraissinette N."/>
            <person name="Rezende De Castro R."/>
            <person name="Schneider M.P."/>
            <person name="Vasconcelos V."/>
            <person name="Leao P.N."/>
        </authorList>
    </citation>
    <scope>NUCLEOTIDE SEQUENCE</scope>
    <source>
        <strain evidence="2">LEGE 07157</strain>
    </source>
</reference>
<feature type="domain" description="Nucleotidyl transferase" evidence="1">
    <location>
        <begin position="13"/>
        <end position="247"/>
    </location>
</feature>
<evidence type="ECO:0000313" key="3">
    <source>
        <dbReference type="Proteomes" id="UP000654482"/>
    </source>
</evidence>
<dbReference type="PANTHER" id="PTHR22572">
    <property type="entry name" value="SUGAR-1-PHOSPHATE GUANYL TRANSFERASE"/>
    <property type="match status" value="1"/>
</dbReference>
<comment type="caution">
    <text evidence="2">The sequence shown here is derived from an EMBL/GenBank/DDBJ whole genome shotgun (WGS) entry which is preliminary data.</text>
</comment>
<dbReference type="EMBL" id="JADEWZ010000021">
    <property type="protein sequence ID" value="MBE9117183.1"/>
    <property type="molecule type" value="Genomic_DNA"/>
</dbReference>
<dbReference type="Proteomes" id="UP000654482">
    <property type="component" value="Unassembled WGS sequence"/>
</dbReference>
<dbReference type="AlphaFoldDB" id="A0A8J7DZ97"/>
<dbReference type="CDD" id="cd06915">
    <property type="entry name" value="NTP_transferase_WcbM_like"/>
    <property type="match status" value="1"/>
</dbReference>
<dbReference type="InterPro" id="IPR005835">
    <property type="entry name" value="NTP_transferase_dom"/>
</dbReference>
<name>A0A8J7DZ97_9CYAN</name>
<dbReference type="SUPFAM" id="SSF53448">
    <property type="entry name" value="Nucleotide-diphospho-sugar transferases"/>
    <property type="match status" value="1"/>
</dbReference>
<evidence type="ECO:0000313" key="2">
    <source>
        <dbReference type="EMBL" id="MBE9117183.1"/>
    </source>
</evidence>
<proteinExistence type="predicted"/>